<protein>
    <submittedName>
        <fullName evidence="1">Uncharacterized protein</fullName>
    </submittedName>
</protein>
<proteinExistence type="predicted"/>
<organism evidence="1 2">
    <name type="scientific">Stegodyphus mimosarum</name>
    <name type="common">African social velvet spider</name>
    <dbReference type="NCBI Taxonomy" id="407821"/>
    <lineage>
        <taxon>Eukaryota</taxon>
        <taxon>Metazoa</taxon>
        <taxon>Ecdysozoa</taxon>
        <taxon>Arthropoda</taxon>
        <taxon>Chelicerata</taxon>
        <taxon>Arachnida</taxon>
        <taxon>Araneae</taxon>
        <taxon>Araneomorphae</taxon>
        <taxon>Entelegynae</taxon>
        <taxon>Eresoidea</taxon>
        <taxon>Eresidae</taxon>
        <taxon>Stegodyphus</taxon>
    </lineage>
</organism>
<dbReference type="AlphaFoldDB" id="A0A087UQW9"/>
<evidence type="ECO:0000313" key="1">
    <source>
        <dbReference type="EMBL" id="KFM79758.1"/>
    </source>
</evidence>
<keyword evidence="2" id="KW-1185">Reference proteome</keyword>
<feature type="non-terminal residue" evidence="1">
    <location>
        <position position="69"/>
    </location>
</feature>
<accession>A0A087UQW9</accession>
<dbReference type="Proteomes" id="UP000054359">
    <property type="component" value="Unassembled WGS sequence"/>
</dbReference>
<sequence length="69" mass="8098">MENWCYMPRELPSLERRTQPGKPFLSQNPLTQHFSIRGSQSLPLWSSSLELNAKFKLMLKMCLPCCLKR</sequence>
<gene>
    <name evidence="1" type="ORF">X975_12566</name>
</gene>
<evidence type="ECO:0000313" key="2">
    <source>
        <dbReference type="Proteomes" id="UP000054359"/>
    </source>
</evidence>
<reference evidence="1 2" key="1">
    <citation type="submission" date="2013-11" db="EMBL/GenBank/DDBJ databases">
        <title>Genome sequencing of Stegodyphus mimosarum.</title>
        <authorList>
            <person name="Bechsgaard J."/>
        </authorList>
    </citation>
    <scope>NUCLEOTIDE SEQUENCE [LARGE SCALE GENOMIC DNA]</scope>
</reference>
<name>A0A087UQW9_STEMI</name>
<dbReference type="EMBL" id="KK121123">
    <property type="protein sequence ID" value="KFM79758.1"/>
    <property type="molecule type" value="Genomic_DNA"/>
</dbReference>